<sequence length="377" mass="40284">MALRVIEIDPAETFYSLRDRLLAGQRERVVLVAPGGRMPLVGLDLVLLRRLADRERLNVGLVTADSRLARQARALGLPAFATLTAAEYYRPGWRRGRRRERVGLTPGEAIAPPDELSRRRLWPVIVLMSLVALGLLAAAVFALPRAVITLRPATLPAQVILDLAIEPQLAAPSGDALPGHTVTFTQTWDTSGPATDDPAADRQRLRALARQGLAAAAPDILAARLGPNELLAPDSVQVATIEEEFTRAEGVARLRLSAGLTAQAVAAADVAAAAYPRLAAALPAGFAPLPESLRLSVSATSGPADHLQVTARADGRARIDTAALTQLVRGQPSADALRYVAGLPLAEPPTLAVWPGWWRWVGRLPLRAERIRLALVP</sequence>
<evidence type="ECO:0008006" key="4">
    <source>
        <dbReference type="Google" id="ProtNLM"/>
    </source>
</evidence>
<evidence type="ECO:0000313" key="3">
    <source>
        <dbReference type="Proteomes" id="UP000215027"/>
    </source>
</evidence>
<dbReference type="Proteomes" id="UP000215027">
    <property type="component" value="Chromosome I"/>
</dbReference>
<keyword evidence="1" id="KW-1133">Transmembrane helix</keyword>
<keyword evidence="1" id="KW-0812">Transmembrane</keyword>
<name>A0A160SZL4_9CHLR</name>
<feature type="transmembrane region" description="Helical" evidence="1">
    <location>
        <begin position="121"/>
        <end position="143"/>
    </location>
</feature>
<dbReference type="EMBL" id="LN890655">
    <property type="protein sequence ID" value="CUS03031.2"/>
    <property type="molecule type" value="Genomic_DNA"/>
</dbReference>
<gene>
    <name evidence="2" type="ORF">CFX0092_A1153</name>
</gene>
<keyword evidence="1" id="KW-0472">Membrane</keyword>
<dbReference type="AlphaFoldDB" id="A0A160SZL4"/>
<evidence type="ECO:0000313" key="2">
    <source>
        <dbReference type="EMBL" id="CUS03031.2"/>
    </source>
</evidence>
<protein>
    <recommendedName>
        <fullName evidence="4">Baseplate protein J-like domain-containing protein</fullName>
    </recommendedName>
</protein>
<evidence type="ECO:0000256" key="1">
    <source>
        <dbReference type="SAM" id="Phobius"/>
    </source>
</evidence>
<keyword evidence="3" id="KW-1185">Reference proteome</keyword>
<proteinExistence type="predicted"/>
<dbReference type="KEGG" id="pbf:CFX0092_A1153"/>
<reference evidence="2" key="1">
    <citation type="submission" date="2016-01" db="EMBL/GenBank/DDBJ databases">
        <authorList>
            <person name="Mcilroy J.S."/>
            <person name="Karst M S."/>
            <person name="Albertsen M."/>
        </authorList>
    </citation>
    <scope>NUCLEOTIDE SEQUENCE</scope>
    <source>
        <strain evidence="2">Cfx-K</strain>
    </source>
</reference>
<accession>A0A160SZL4</accession>
<organism evidence="2 3">
    <name type="scientific">Candidatus Promineifilum breve</name>
    <dbReference type="NCBI Taxonomy" id="1806508"/>
    <lineage>
        <taxon>Bacteria</taxon>
        <taxon>Bacillati</taxon>
        <taxon>Chloroflexota</taxon>
        <taxon>Ardenticatenia</taxon>
        <taxon>Candidatus Promineifilales</taxon>
        <taxon>Candidatus Promineifilaceae</taxon>
        <taxon>Candidatus Promineifilum</taxon>
    </lineage>
</organism>
<dbReference type="RefSeq" id="WP_095042575.1">
    <property type="nucleotide sequence ID" value="NZ_LN890655.1"/>
</dbReference>